<feature type="chain" id="PRO_5043840508" description="DUF11 domain-containing protein" evidence="2">
    <location>
        <begin position="27"/>
        <end position="439"/>
    </location>
</feature>
<sequence length="439" mass="45748">MKALKRFLIPAVAAVLAMSVAIPALAKPGTMVNENQGQSGTTLSASKTATGFWEQTWTYDWTVTKSVSPEAIELGKDDSEDVTYTVTATRSDPTVNNVYGVRGTITVTNGGAVATENLMLIDQVEYKVGAGQFQPLGGATQTITPAQLAAGDTGTYDYLIEFTPIEGAIYRNSVRVTITNHSGHLGEAFGPEPKADFSLPATPTIFLVDESASLTDAVTVPDGFTYNTSQTFPVSFTDTGVLTFSATITNVSVATEGTSNLVNTVTLTETDTLQTRTDDAIVIITIPGGGGGDDEEPGDGQGLSPGFWKTHPAAWTGYSTGDTLGGIFDLDNFGSLGDSTLLEALNFGGSGEYGWAKTLLRQAVAALLNAAYFGDDFGMSAGDIISEVNSALASGNTGDLQSDLDDANNQGGEVENPGPADPTPGYEKDKDNPGKGKKP</sequence>
<name>A0AAU8G8X9_9CHLR</name>
<proteinExistence type="predicted"/>
<keyword evidence="2" id="KW-0732">Signal</keyword>
<feature type="region of interest" description="Disordered" evidence="1">
    <location>
        <begin position="395"/>
        <end position="439"/>
    </location>
</feature>
<dbReference type="RefSeq" id="WP_353713833.1">
    <property type="nucleotide sequence ID" value="NZ_CP159307.1"/>
</dbReference>
<dbReference type="EMBL" id="CP159307">
    <property type="protein sequence ID" value="XCH32559.1"/>
    <property type="molecule type" value="Genomic_DNA"/>
</dbReference>
<reference evidence="3" key="1">
    <citation type="submission" date="2024-06" db="EMBL/GenBank/DDBJ databases">
        <title>A Novel Isolate, Dehalogenimonas sp. Strain 4OHTPN, Dechlorinates Aromatic 4 Hydroxy chlorothalonil by a Novel Reductive Dehalogenase.</title>
        <authorList>
            <person name="Liu G."/>
        </authorList>
    </citation>
    <scope>NUCLEOTIDE SEQUENCE</scope>
    <source>
        <strain evidence="3">4OHTPN</strain>
    </source>
</reference>
<evidence type="ECO:0000313" key="3">
    <source>
        <dbReference type="EMBL" id="XCH32559.1"/>
    </source>
</evidence>
<evidence type="ECO:0008006" key="4">
    <source>
        <dbReference type="Google" id="ProtNLM"/>
    </source>
</evidence>
<evidence type="ECO:0000256" key="2">
    <source>
        <dbReference type="SAM" id="SignalP"/>
    </source>
</evidence>
<feature type="compositionally biased region" description="Basic and acidic residues" evidence="1">
    <location>
        <begin position="426"/>
        <end position="439"/>
    </location>
</feature>
<accession>A0AAU8G8X9</accession>
<gene>
    <name evidence="3" type="ORF">ABV300_05120</name>
</gene>
<protein>
    <recommendedName>
        <fullName evidence="4">DUF11 domain-containing protein</fullName>
    </recommendedName>
</protein>
<dbReference type="AlphaFoldDB" id="A0AAU8G8X9"/>
<feature type="signal peptide" evidence="2">
    <location>
        <begin position="1"/>
        <end position="26"/>
    </location>
</feature>
<organism evidence="3">
    <name type="scientific">Dehalogenimonas sp. 4OHTPN</name>
    <dbReference type="NCBI Taxonomy" id="3166643"/>
    <lineage>
        <taxon>Bacteria</taxon>
        <taxon>Bacillati</taxon>
        <taxon>Chloroflexota</taxon>
        <taxon>Dehalococcoidia</taxon>
        <taxon>Dehalococcoidales</taxon>
        <taxon>Dehalococcoidaceae</taxon>
        <taxon>Dehalogenimonas</taxon>
    </lineage>
</organism>
<evidence type="ECO:0000256" key="1">
    <source>
        <dbReference type="SAM" id="MobiDB-lite"/>
    </source>
</evidence>